<reference evidence="1 2" key="1">
    <citation type="submission" date="2013-06" db="EMBL/GenBank/DDBJ databases">
        <authorList>
            <person name="Weinstock G."/>
            <person name="Sodergren E."/>
            <person name="Clifton S."/>
            <person name="Fulton L."/>
            <person name="Fulton B."/>
            <person name="Courtney L."/>
            <person name="Fronick C."/>
            <person name="Harrison M."/>
            <person name="Strong C."/>
            <person name="Farmer C."/>
            <person name="Delahaunty K."/>
            <person name="Markovic C."/>
            <person name="Hall O."/>
            <person name="Minx P."/>
            <person name="Tomlinson C."/>
            <person name="Mitreva M."/>
            <person name="Nelson J."/>
            <person name="Hou S."/>
            <person name="Wollam A."/>
            <person name="Pepin K.H."/>
            <person name="Johnson M."/>
            <person name="Bhonagiri V."/>
            <person name="Nash W.E."/>
            <person name="Warren W."/>
            <person name="Chinwalla A."/>
            <person name="Mardis E.R."/>
            <person name="Wilson R.K."/>
        </authorList>
    </citation>
    <scope>NUCLEOTIDE SEQUENCE [LARGE SCALE GENOMIC DNA]</scope>
    <source>
        <strain evidence="1 2">ATCC 51271</strain>
    </source>
</reference>
<dbReference type="HOGENOM" id="CLU_646687_0_0_9"/>
<evidence type="ECO:0000313" key="2">
    <source>
        <dbReference type="Proteomes" id="UP000018227"/>
    </source>
</evidence>
<dbReference type="RefSeq" id="WP_023355730.1">
    <property type="nucleotide sequence ID" value="NZ_KI535370.1"/>
</dbReference>
<name>V2XZC4_9FIRM</name>
<evidence type="ECO:0000313" key="1">
    <source>
        <dbReference type="EMBL" id="ESL02068.1"/>
    </source>
</evidence>
<dbReference type="OrthoDB" id="1819739at2"/>
<keyword evidence="2" id="KW-1185">Reference proteome</keyword>
<dbReference type="AlphaFoldDB" id="V2XZC4"/>
<dbReference type="SUPFAM" id="SSF140860">
    <property type="entry name" value="Pseudo ankyrin repeat-like"/>
    <property type="match status" value="1"/>
</dbReference>
<organism evidence="1 2">
    <name type="scientific">Catonella morbi ATCC 51271</name>
    <dbReference type="NCBI Taxonomy" id="592026"/>
    <lineage>
        <taxon>Bacteria</taxon>
        <taxon>Bacillati</taxon>
        <taxon>Bacillota</taxon>
        <taxon>Clostridia</taxon>
        <taxon>Lachnospirales</taxon>
        <taxon>Lachnospiraceae</taxon>
        <taxon>Catonella</taxon>
    </lineage>
</organism>
<sequence length="427" mass="49813">MFTVDKKEIGHHIADLISESRFKSARRFGIEYLKTRYGYADADAIPNIQNRICQITKGNKWIQIEDLPIFAELLGVSIENLVSAGTSFTETSNHVTNYSIAHSDNPKDWEDYIQRKDKLFLNPDEYNKTVIDYALEAGNYPLLKYLLDSKYIWFVGDDKQEYHESFGGYGACFGAGTSIKRRDIGHTDNLDLWLKEKDDLRFKLMALAIKNKDFDMLDRLHAREVPMLYKLSHLYGWHPHEYKLPQSKNTEQFITSLALCTDTTLSYFFEPFTIESAYRGEKNTFIFPYAGVLLERMIKQKKQNVSYFIEKTIKHNRDVLNLLNKAINESTKYCNTYYERLKLSNTYTKQFIKAEATRDLYLYPDIDFVAFTYPCLIGTEAIKGFITNVVHITAKSSDSEVQFLINELNYTYESIQKLYTEKEVKHV</sequence>
<dbReference type="eggNOG" id="ENOG502Z99G">
    <property type="taxonomic scope" value="Bacteria"/>
</dbReference>
<dbReference type="EMBL" id="ACIL03000017">
    <property type="protein sequence ID" value="ESL02068.1"/>
    <property type="molecule type" value="Genomic_DNA"/>
</dbReference>
<comment type="caution">
    <text evidence="1">The sequence shown here is derived from an EMBL/GenBank/DDBJ whole genome shotgun (WGS) entry which is preliminary data.</text>
</comment>
<gene>
    <name evidence="1" type="ORF">GCWU0000282_002887</name>
</gene>
<dbReference type="Proteomes" id="UP000018227">
    <property type="component" value="Unassembled WGS sequence"/>
</dbReference>
<accession>V2XZC4</accession>
<proteinExistence type="predicted"/>
<protein>
    <submittedName>
        <fullName evidence="1">Uncharacterized protein</fullName>
    </submittedName>
</protein>